<name>A0A0Q9VYE8_DROVI</name>
<protein>
    <recommendedName>
        <fullName evidence="4">Lipocalin/cytosolic fatty-acid binding domain-containing protein</fullName>
    </recommendedName>
</protein>
<feature type="signal peptide" evidence="1">
    <location>
        <begin position="1"/>
        <end position="20"/>
    </location>
</feature>
<dbReference type="SUPFAM" id="SSF50814">
    <property type="entry name" value="Lipocalins"/>
    <property type="match status" value="1"/>
</dbReference>
<organism evidence="2 3">
    <name type="scientific">Drosophila virilis</name>
    <name type="common">Fruit fly</name>
    <dbReference type="NCBI Taxonomy" id="7244"/>
    <lineage>
        <taxon>Eukaryota</taxon>
        <taxon>Metazoa</taxon>
        <taxon>Ecdysozoa</taxon>
        <taxon>Arthropoda</taxon>
        <taxon>Hexapoda</taxon>
        <taxon>Insecta</taxon>
        <taxon>Pterygota</taxon>
        <taxon>Neoptera</taxon>
        <taxon>Endopterygota</taxon>
        <taxon>Diptera</taxon>
        <taxon>Brachycera</taxon>
        <taxon>Muscomorpha</taxon>
        <taxon>Ephydroidea</taxon>
        <taxon>Drosophilidae</taxon>
        <taxon>Drosophila</taxon>
    </lineage>
</organism>
<dbReference type="SMR" id="A0A0Q9VYE8"/>
<feature type="chain" id="PRO_5006386281" description="Lipocalin/cytosolic fatty-acid binding domain-containing protein" evidence="1">
    <location>
        <begin position="21"/>
        <end position="162"/>
    </location>
</feature>
<dbReference type="Gene3D" id="2.40.128.20">
    <property type="match status" value="1"/>
</dbReference>
<evidence type="ECO:0000313" key="3">
    <source>
        <dbReference type="Proteomes" id="UP000008792"/>
    </source>
</evidence>
<dbReference type="InParanoid" id="A0A0Q9VYE8"/>
<dbReference type="InterPro" id="IPR012674">
    <property type="entry name" value="Calycin"/>
</dbReference>
<gene>
    <name evidence="2" type="primary">Dvir\GJ27053</name>
    <name evidence="2" type="ORF">Dvir_GJ27053</name>
</gene>
<keyword evidence="3" id="KW-1185">Reference proteome</keyword>
<dbReference type="AlphaFoldDB" id="A0A0Q9VYE8"/>
<dbReference type="KEGG" id="dvi:26531823"/>
<accession>A0A0Q9VYE8</accession>
<reference evidence="2 3" key="1">
    <citation type="journal article" date="2007" name="Nature">
        <title>Evolution of genes and genomes on the Drosophila phylogeny.</title>
        <authorList>
            <consortium name="Drosophila 12 Genomes Consortium"/>
            <person name="Clark A.G."/>
            <person name="Eisen M.B."/>
            <person name="Smith D.R."/>
            <person name="Bergman C.M."/>
            <person name="Oliver B."/>
            <person name="Markow T.A."/>
            <person name="Kaufman T.C."/>
            <person name="Kellis M."/>
            <person name="Gelbart W."/>
            <person name="Iyer V.N."/>
            <person name="Pollard D.A."/>
            <person name="Sackton T.B."/>
            <person name="Larracuente A.M."/>
            <person name="Singh N.D."/>
            <person name="Abad J.P."/>
            <person name="Abt D.N."/>
            <person name="Adryan B."/>
            <person name="Aguade M."/>
            <person name="Akashi H."/>
            <person name="Anderson W.W."/>
            <person name="Aquadro C.F."/>
            <person name="Ardell D.H."/>
            <person name="Arguello R."/>
            <person name="Artieri C.G."/>
            <person name="Barbash D.A."/>
            <person name="Barker D."/>
            <person name="Barsanti P."/>
            <person name="Batterham P."/>
            <person name="Batzoglou S."/>
            <person name="Begun D."/>
            <person name="Bhutkar A."/>
            <person name="Blanco E."/>
            <person name="Bosak S.A."/>
            <person name="Bradley R.K."/>
            <person name="Brand A.D."/>
            <person name="Brent M.R."/>
            <person name="Brooks A.N."/>
            <person name="Brown R.H."/>
            <person name="Butlin R.K."/>
            <person name="Caggese C."/>
            <person name="Calvi B.R."/>
            <person name="Bernardo de Carvalho A."/>
            <person name="Caspi A."/>
            <person name="Castrezana S."/>
            <person name="Celniker S.E."/>
            <person name="Chang J.L."/>
            <person name="Chapple C."/>
            <person name="Chatterji S."/>
            <person name="Chinwalla A."/>
            <person name="Civetta A."/>
            <person name="Clifton S.W."/>
            <person name="Comeron J.M."/>
            <person name="Costello J.C."/>
            <person name="Coyne J.A."/>
            <person name="Daub J."/>
            <person name="David R.G."/>
            <person name="Delcher A.L."/>
            <person name="Delehaunty K."/>
            <person name="Do C.B."/>
            <person name="Ebling H."/>
            <person name="Edwards K."/>
            <person name="Eickbush T."/>
            <person name="Evans J.D."/>
            <person name="Filipski A."/>
            <person name="Findeiss S."/>
            <person name="Freyhult E."/>
            <person name="Fulton L."/>
            <person name="Fulton R."/>
            <person name="Garcia A.C."/>
            <person name="Gardiner A."/>
            <person name="Garfield D.A."/>
            <person name="Garvin B.E."/>
            <person name="Gibson G."/>
            <person name="Gilbert D."/>
            <person name="Gnerre S."/>
            <person name="Godfrey J."/>
            <person name="Good R."/>
            <person name="Gotea V."/>
            <person name="Gravely B."/>
            <person name="Greenberg A.J."/>
            <person name="Griffiths-Jones S."/>
            <person name="Gross S."/>
            <person name="Guigo R."/>
            <person name="Gustafson E.A."/>
            <person name="Haerty W."/>
            <person name="Hahn M.W."/>
            <person name="Halligan D.L."/>
            <person name="Halpern A.L."/>
            <person name="Halter G.M."/>
            <person name="Han M.V."/>
            <person name="Heger A."/>
            <person name="Hillier L."/>
            <person name="Hinrichs A.S."/>
            <person name="Holmes I."/>
            <person name="Hoskins R.A."/>
            <person name="Hubisz M.J."/>
            <person name="Hultmark D."/>
            <person name="Huntley M.A."/>
            <person name="Jaffe D.B."/>
            <person name="Jagadeeshan S."/>
            <person name="Jeck W.R."/>
            <person name="Johnson J."/>
            <person name="Jones C.D."/>
            <person name="Jordan W.C."/>
            <person name="Karpen G.H."/>
            <person name="Kataoka E."/>
            <person name="Keightley P.D."/>
            <person name="Kheradpour P."/>
            <person name="Kirkness E.F."/>
            <person name="Koerich L.B."/>
            <person name="Kristiansen K."/>
            <person name="Kudrna D."/>
            <person name="Kulathinal R.J."/>
            <person name="Kumar S."/>
            <person name="Kwok R."/>
            <person name="Lander E."/>
            <person name="Langley C.H."/>
            <person name="Lapoint R."/>
            <person name="Lazzaro B.P."/>
            <person name="Lee S.J."/>
            <person name="Levesque L."/>
            <person name="Li R."/>
            <person name="Lin C.F."/>
            <person name="Lin M.F."/>
            <person name="Lindblad-Toh K."/>
            <person name="Llopart A."/>
            <person name="Long M."/>
            <person name="Low L."/>
            <person name="Lozovsky E."/>
            <person name="Lu J."/>
            <person name="Luo M."/>
            <person name="Machado C.A."/>
            <person name="Makalowski W."/>
            <person name="Marzo M."/>
            <person name="Matsuda M."/>
            <person name="Matzkin L."/>
            <person name="McAllister B."/>
            <person name="McBride C.S."/>
            <person name="McKernan B."/>
            <person name="McKernan K."/>
            <person name="Mendez-Lago M."/>
            <person name="Minx P."/>
            <person name="Mollenhauer M.U."/>
            <person name="Montooth K."/>
            <person name="Mount S.M."/>
            <person name="Mu X."/>
            <person name="Myers E."/>
            <person name="Negre B."/>
            <person name="Newfeld S."/>
            <person name="Nielsen R."/>
            <person name="Noor M.A."/>
            <person name="O'Grady P."/>
            <person name="Pachter L."/>
            <person name="Papaceit M."/>
            <person name="Parisi M.J."/>
            <person name="Parisi M."/>
            <person name="Parts L."/>
            <person name="Pedersen J.S."/>
            <person name="Pesole G."/>
            <person name="Phillippy A.M."/>
            <person name="Ponting C.P."/>
            <person name="Pop M."/>
            <person name="Porcelli D."/>
            <person name="Powell J.R."/>
            <person name="Prohaska S."/>
            <person name="Pruitt K."/>
            <person name="Puig M."/>
            <person name="Quesneville H."/>
            <person name="Ram K.R."/>
            <person name="Rand D."/>
            <person name="Rasmussen M.D."/>
            <person name="Reed L.K."/>
            <person name="Reenan R."/>
            <person name="Reily A."/>
            <person name="Remington K.A."/>
            <person name="Rieger T.T."/>
            <person name="Ritchie M.G."/>
            <person name="Robin C."/>
            <person name="Rogers Y.H."/>
            <person name="Rohde C."/>
            <person name="Rozas J."/>
            <person name="Rubenfield M.J."/>
            <person name="Ruiz A."/>
            <person name="Russo S."/>
            <person name="Salzberg S.L."/>
            <person name="Sanchez-Gracia A."/>
            <person name="Saranga D.J."/>
            <person name="Sato H."/>
            <person name="Schaeffer S.W."/>
            <person name="Schatz M.C."/>
            <person name="Schlenke T."/>
            <person name="Schwartz R."/>
            <person name="Segarra C."/>
            <person name="Singh R.S."/>
            <person name="Sirot L."/>
            <person name="Sirota M."/>
            <person name="Sisneros N.B."/>
            <person name="Smith C.D."/>
            <person name="Smith T.F."/>
            <person name="Spieth J."/>
            <person name="Stage D.E."/>
            <person name="Stark A."/>
            <person name="Stephan W."/>
            <person name="Strausberg R.L."/>
            <person name="Strempel S."/>
            <person name="Sturgill D."/>
            <person name="Sutton G."/>
            <person name="Sutton G.G."/>
            <person name="Tao W."/>
            <person name="Teichmann S."/>
            <person name="Tobari Y.N."/>
            <person name="Tomimura Y."/>
            <person name="Tsolas J.M."/>
            <person name="Valente V.L."/>
            <person name="Venter E."/>
            <person name="Venter J.C."/>
            <person name="Vicario S."/>
            <person name="Vieira F.G."/>
            <person name="Vilella A.J."/>
            <person name="Villasante A."/>
            <person name="Walenz B."/>
            <person name="Wang J."/>
            <person name="Wasserman M."/>
            <person name="Watts T."/>
            <person name="Wilson D."/>
            <person name="Wilson R.K."/>
            <person name="Wing R.A."/>
            <person name="Wolfner M.F."/>
            <person name="Wong A."/>
            <person name="Wong G.K."/>
            <person name="Wu C.I."/>
            <person name="Wu G."/>
            <person name="Yamamoto D."/>
            <person name="Yang H.P."/>
            <person name="Yang S.P."/>
            <person name="Yorke J.A."/>
            <person name="Yoshida K."/>
            <person name="Zdobnov E."/>
            <person name="Zhang P."/>
            <person name="Zhang Y."/>
            <person name="Zimin A.V."/>
            <person name="Baldwin J."/>
            <person name="Abdouelleil A."/>
            <person name="Abdulkadir J."/>
            <person name="Abebe A."/>
            <person name="Abera B."/>
            <person name="Abreu J."/>
            <person name="Acer S.C."/>
            <person name="Aftuck L."/>
            <person name="Alexander A."/>
            <person name="An P."/>
            <person name="Anderson E."/>
            <person name="Anderson S."/>
            <person name="Arachi H."/>
            <person name="Azer M."/>
            <person name="Bachantsang P."/>
            <person name="Barry A."/>
            <person name="Bayul T."/>
            <person name="Berlin A."/>
            <person name="Bessette D."/>
            <person name="Bloom T."/>
            <person name="Blye J."/>
            <person name="Boguslavskiy L."/>
            <person name="Bonnet C."/>
            <person name="Boukhgalter B."/>
            <person name="Bourzgui I."/>
            <person name="Brown A."/>
            <person name="Cahill P."/>
            <person name="Channer S."/>
            <person name="Cheshatsang Y."/>
            <person name="Chuda L."/>
            <person name="Citroen M."/>
            <person name="Collymore A."/>
            <person name="Cooke P."/>
            <person name="Costello M."/>
            <person name="D'Aco K."/>
            <person name="Daza R."/>
            <person name="De Haan G."/>
            <person name="DeGray S."/>
            <person name="DeMaso C."/>
            <person name="Dhargay N."/>
            <person name="Dooley K."/>
            <person name="Dooley E."/>
            <person name="Doricent M."/>
            <person name="Dorje P."/>
            <person name="Dorjee K."/>
            <person name="Dupes A."/>
            <person name="Elong R."/>
            <person name="Falk J."/>
            <person name="Farina A."/>
            <person name="Faro S."/>
            <person name="Ferguson D."/>
            <person name="Fisher S."/>
            <person name="Foley C.D."/>
            <person name="Franke A."/>
            <person name="Friedrich D."/>
            <person name="Gadbois L."/>
            <person name="Gearin G."/>
            <person name="Gearin C.R."/>
            <person name="Giannoukos G."/>
            <person name="Goode T."/>
            <person name="Graham J."/>
            <person name="Grandbois E."/>
            <person name="Grewal S."/>
            <person name="Gyaltsen K."/>
            <person name="Hafez N."/>
            <person name="Hagos B."/>
            <person name="Hall J."/>
            <person name="Henson C."/>
            <person name="Hollinger A."/>
            <person name="Honan T."/>
            <person name="Huard M.D."/>
            <person name="Hughes L."/>
            <person name="Hurhula B."/>
            <person name="Husby M.E."/>
            <person name="Kamat A."/>
            <person name="Kanga B."/>
            <person name="Kashin S."/>
            <person name="Khazanovich D."/>
            <person name="Kisner P."/>
            <person name="Lance K."/>
            <person name="Lara M."/>
            <person name="Lee W."/>
            <person name="Lennon N."/>
            <person name="Letendre F."/>
            <person name="LeVine R."/>
            <person name="Lipovsky A."/>
            <person name="Liu X."/>
            <person name="Liu J."/>
            <person name="Liu S."/>
            <person name="Lokyitsang T."/>
            <person name="Lokyitsang Y."/>
            <person name="Lubonja R."/>
            <person name="Lui A."/>
            <person name="MacDonald P."/>
            <person name="Magnisalis V."/>
            <person name="Maru K."/>
            <person name="Matthews C."/>
            <person name="McCusker W."/>
            <person name="McDonough S."/>
            <person name="Mehta T."/>
            <person name="Meldrim J."/>
            <person name="Meneus L."/>
            <person name="Mihai O."/>
            <person name="Mihalev A."/>
            <person name="Mihova T."/>
            <person name="Mittelman R."/>
            <person name="Mlenga V."/>
            <person name="Montmayeur A."/>
            <person name="Mulrain L."/>
            <person name="Navidi A."/>
            <person name="Naylor J."/>
            <person name="Negash T."/>
            <person name="Nguyen T."/>
            <person name="Nguyen N."/>
            <person name="Nicol R."/>
            <person name="Norbu C."/>
            <person name="Norbu N."/>
            <person name="Novod N."/>
            <person name="O'Neill B."/>
            <person name="Osman S."/>
            <person name="Markiewicz E."/>
            <person name="Oyono O.L."/>
            <person name="Patti C."/>
            <person name="Phunkhang P."/>
            <person name="Pierre F."/>
            <person name="Priest M."/>
            <person name="Raghuraman S."/>
            <person name="Rege F."/>
            <person name="Reyes R."/>
            <person name="Rise C."/>
            <person name="Rogov P."/>
            <person name="Ross K."/>
            <person name="Ryan E."/>
            <person name="Settipalli S."/>
            <person name="Shea T."/>
            <person name="Sherpa N."/>
            <person name="Shi L."/>
            <person name="Shih D."/>
            <person name="Sparrow T."/>
            <person name="Spaulding J."/>
            <person name="Stalker J."/>
            <person name="Stange-Thomann N."/>
            <person name="Stavropoulos S."/>
            <person name="Stone C."/>
            <person name="Strader C."/>
            <person name="Tesfaye S."/>
            <person name="Thomson T."/>
            <person name="Thoulutsang Y."/>
            <person name="Thoulutsang D."/>
            <person name="Topham K."/>
            <person name="Topping I."/>
            <person name="Tsamla T."/>
            <person name="Vassiliev H."/>
            <person name="Vo A."/>
            <person name="Wangchuk T."/>
            <person name="Wangdi T."/>
            <person name="Weiand M."/>
            <person name="Wilkinson J."/>
            <person name="Wilson A."/>
            <person name="Yadav S."/>
            <person name="Young G."/>
            <person name="Yu Q."/>
            <person name="Zembek L."/>
            <person name="Zhong D."/>
            <person name="Zimmer A."/>
            <person name="Zwirko Z."/>
            <person name="Jaffe D.B."/>
            <person name="Alvarez P."/>
            <person name="Brockman W."/>
            <person name="Butler J."/>
            <person name="Chin C."/>
            <person name="Gnerre S."/>
            <person name="Grabherr M."/>
            <person name="Kleber M."/>
            <person name="Mauceli E."/>
            <person name="MacCallum I."/>
        </authorList>
    </citation>
    <scope>NUCLEOTIDE SEQUENCE [LARGE SCALE GENOMIC DNA]</scope>
    <source>
        <strain evidence="3">Tucson 15010-1051.87</strain>
    </source>
</reference>
<evidence type="ECO:0000256" key="1">
    <source>
        <dbReference type="SAM" id="SignalP"/>
    </source>
</evidence>
<proteinExistence type="predicted"/>
<dbReference type="Proteomes" id="UP000008792">
    <property type="component" value="Unassembled WGS sequence"/>
</dbReference>
<sequence>MFKRFCFLLLCLMLIALCLASYKRILFKGQCPKFVELQSAGNSEISQFSGIWFQYAVHPNYLQDKCIKRAFDNSFYWAQFAKTDNENFIIQYFCYENRQRKLGRQHSRSISIFVRERIPRPETIAAITKALKYNFKFPVGLLNYTDYSYCTDIEIKDATARA</sequence>
<keyword evidence="1" id="KW-0732">Signal</keyword>
<evidence type="ECO:0008006" key="4">
    <source>
        <dbReference type="Google" id="ProtNLM"/>
    </source>
</evidence>
<evidence type="ECO:0000313" key="2">
    <source>
        <dbReference type="EMBL" id="KRF77834.1"/>
    </source>
</evidence>
<dbReference type="OrthoDB" id="7839517at2759"/>
<dbReference type="EMBL" id="CH940654">
    <property type="protein sequence ID" value="KRF77834.1"/>
    <property type="molecule type" value="Genomic_DNA"/>
</dbReference>